<dbReference type="Pfam" id="PF01268">
    <property type="entry name" value="FTHFS"/>
    <property type="match status" value="1"/>
</dbReference>
<dbReference type="GO" id="GO:0005524">
    <property type="term" value="F:ATP binding"/>
    <property type="evidence" value="ECO:0007669"/>
    <property type="project" value="UniProtKB-UniRule"/>
</dbReference>
<evidence type="ECO:0000256" key="4">
    <source>
        <dbReference type="ARBA" id="ARBA00022741"/>
    </source>
</evidence>
<evidence type="ECO:0000256" key="6">
    <source>
        <dbReference type="ARBA" id="ARBA00049033"/>
    </source>
</evidence>
<feature type="binding site" evidence="8">
    <location>
        <begin position="66"/>
        <end position="73"/>
    </location>
    <ligand>
        <name>ATP</name>
        <dbReference type="ChEBI" id="CHEBI:30616"/>
    </ligand>
</feature>
<dbReference type="NCBIfam" id="NF010030">
    <property type="entry name" value="PRK13505.1"/>
    <property type="match status" value="1"/>
</dbReference>
<dbReference type="CDD" id="cd00477">
    <property type="entry name" value="FTHFS"/>
    <property type="match status" value="1"/>
</dbReference>
<comment type="caution">
    <text evidence="9">The sequence shown here is derived from an EMBL/GenBank/DDBJ whole genome shotgun (WGS) entry which is preliminary data.</text>
</comment>
<evidence type="ECO:0000313" key="9">
    <source>
        <dbReference type="EMBL" id="TFJ25007.1"/>
    </source>
</evidence>
<gene>
    <name evidence="8" type="primary">fhs</name>
    <name evidence="9" type="ORF">CKN69_10315</name>
</gene>
<protein>
    <recommendedName>
        <fullName evidence="8">Formate--tetrahydrofolate ligase</fullName>
        <ecNumber evidence="8">6.3.4.3</ecNumber>
    </recommendedName>
    <alternativeName>
        <fullName evidence="8">Formyltetrahydrofolate synthetase</fullName>
        <shortName evidence="8">FHS</shortName>
        <shortName evidence="8">FTHFS</shortName>
    </alternativeName>
</protein>
<keyword evidence="5 8" id="KW-0067">ATP-binding</keyword>
<dbReference type="Gene3D" id="3.10.410.10">
    <property type="entry name" value="Formyltetrahydrofolate synthetase, domain 3"/>
    <property type="match status" value="1"/>
</dbReference>
<dbReference type="InterPro" id="IPR000559">
    <property type="entry name" value="Formate_THF_ligase"/>
</dbReference>
<dbReference type="FunFam" id="3.10.410.10:FF:000001">
    <property type="entry name" value="Putative formate--tetrahydrofolate ligase"/>
    <property type="match status" value="1"/>
</dbReference>
<dbReference type="Proteomes" id="UP000297938">
    <property type="component" value="Unassembled WGS sequence"/>
</dbReference>
<keyword evidence="4 8" id="KW-0547">Nucleotide-binding</keyword>
<evidence type="ECO:0000256" key="7">
    <source>
        <dbReference type="ARBA" id="ARBA00061363"/>
    </source>
</evidence>
<dbReference type="GO" id="GO:0035999">
    <property type="term" value="P:tetrahydrofolate interconversion"/>
    <property type="evidence" value="ECO:0007669"/>
    <property type="project" value="UniProtKB-UniRule"/>
</dbReference>
<comment type="similarity">
    <text evidence="7 8">Belongs to the formate--tetrahydrofolate ligase family.</text>
</comment>
<evidence type="ECO:0000256" key="1">
    <source>
        <dbReference type="ARBA" id="ARBA00004777"/>
    </source>
</evidence>
<sequence length="558" mass="59849">MTLTDIEIAQAAKLKPIQEISEKVKLDSDDLELYGKYKAKIDLNTMKRLAGQKNGKLILVTAINPTPAGEGKSTVTIGLADALSSLGKKTMIALREPSLGPTMGVKGGACGGGYAQVIPMEDINLHFTGDMHAITTANNALSAFIDNHLFQGNLLQIDSRRVIWKRVVDLNDRALRHVTIGLGGPMQGVPREDGFDITVASEIMAILCLATSLTDLKKRLARIVIGYTFQKHPVTVADLKVEGALTLLLKDALKPNLVQSIEHTPALVHGGPFANIAHGCNSVLATQTAMKLADYTVTEAGFGADLGAEKFLDIKVPQLEKAPDAIVIVATIRALKMHGGISKDQLATENVAAVKAGFSNLQKHIENMQSYGLPVVVAINEFSTDTKNETQLVKGLCRELGVEAALTAVWEKGSKGGVELANAVLMAIESGSKGFQPLYNAEETSIEEKVTKIVQQIYGGRRVLFSKKALTQLKTFKTHGWEKLPVCMAKTQYSLSDDPSLLGRPTDFDVTIREFVPKLGAGFIVALTGDVMTMPGLPKSPAALNMDVDAEGKVSGLF</sequence>
<dbReference type="InterPro" id="IPR020628">
    <property type="entry name" value="Formate_THF_ligase_CS"/>
</dbReference>
<dbReference type="EMBL" id="NRPP01000017">
    <property type="protein sequence ID" value="TFJ25007.1"/>
    <property type="molecule type" value="Genomic_DNA"/>
</dbReference>
<comment type="pathway">
    <text evidence="1 8">One-carbon metabolism; tetrahydrofolate interconversion.</text>
</comment>
<dbReference type="HAMAP" id="MF_01543">
    <property type="entry name" value="FTHFS"/>
    <property type="match status" value="1"/>
</dbReference>
<evidence type="ECO:0000256" key="5">
    <source>
        <dbReference type="ARBA" id="ARBA00022840"/>
    </source>
</evidence>
<reference evidence="9 10" key="1">
    <citation type="journal article" date="2018" name="Int. J. Food Microbiol.">
        <title>Growth of Carnobacterium spp. isolated from chilled vacuum-packaged meat under relevant acidic conditions.</title>
        <authorList>
            <person name="Zhang P."/>
            <person name="Badoni M."/>
            <person name="Ganzle M."/>
            <person name="Yang X."/>
        </authorList>
    </citation>
    <scope>NUCLEOTIDE SEQUENCE [LARGE SCALE GENOMIC DNA]</scope>
    <source>
        <strain evidence="9 10">B2</strain>
    </source>
</reference>
<dbReference type="SUPFAM" id="SSF52540">
    <property type="entry name" value="P-loop containing nucleoside triphosphate hydrolases"/>
    <property type="match status" value="1"/>
</dbReference>
<dbReference type="Gene3D" id="3.40.50.300">
    <property type="entry name" value="P-loop containing nucleotide triphosphate hydrolases"/>
    <property type="match status" value="1"/>
</dbReference>
<keyword evidence="3 8" id="KW-0436">Ligase</keyword>
<dbReference type="InterPro" id="IPR027417">
    <property type="entry name" value="P-loop_NTPase"/>
</dbReference>
<evidence type="ECO:0000256" key="2">
    <source>
        <dbReference type="ARBA" id="ARBA00022563"/>
    </source>
</evidence>
<dbReference type="PROSITE" id="PS00722">
    <property type="entry name" value="FTHFS_2"/>
    <property type="match status" value="1"/>
</dbReference>
<accession>A0A7Z8CX79</accession>
<keyword evidence="2 8" id="KW-0554">One-carbon metabolism</keyword>
<dbReference type="EC" id="6.3.4.3" evidence="8"/>
<evidence type="ECO:0000313" key="10">
    <source>
        <dbReference type="Proteomes" id="UP000297938"/>
    </source>
</evidence>
<proteinExistence type="inferred from homology"/>
<comment type="catalytic activity">
    <reaction evidence="6 8">
        <text>(6S)-5,6,7,8-tetrahydrofolate + formate + ATP = (6R)-10-formyltetrahydrofolate + ADP + phosphate</text>
        <dbReference type="Rhea" id="RHEA:20221"/>
        <dbReference type="ChEBI" id="CHEBI:15740"/>
        <dbReference type="ChEBI" id="CHEBI:30616"/>
        <dbReference type="ChEBI" id="CHEBI:43474"/>
        <dbReference type="ChEBI" id="CHEBI:57453"/>
        <dbReference type="ChEBI" id="CHEBI:195366"/>
        <dbReference type="ChEBI" id="CHEBI:456216"/>
        <dbReference type="EC" id="6.3.4.3"/>
    </reaction>
</comment>
<dbReference type="AlphaFoldDB" id="A0A7Z8CX79"/>
<dbReference type="Gene3D" id="3.30.1510.10">
    <property type="entry name" value="Domain 2, N(10)-formyltetrahydrofolate synthetase"/>
    <property type="match status" value="1"/>
</dbReference>
<dbReference type="FunFam" id="3.30.1510.10:FF:000001">
    <property type="entry name" value="Formate--tetrahydrofolate ligase"/>
    <property type="match status" value="1"/>
</dbReference>
<dbReference type="GO" id="GO:0004329">
    <property type="term" value="F:formate-tetrahydrofolate ligase activity"/>
    <property type="evidence" value="ECO:0007669"/>
    <property type="project" value="UniProtKB-UniRule"/>
</dbReference>
<dbReference type="RefSeq" id="WP_135026303.1">
    <property type="nucleotide sequence ID" value="NZ_JBFUWK010000004.1"/>
</dbReference>
<name>A0A7Z8CX79_CARDV</name>
<evidence type="ECO:0000256" key="8">
    <source>
        <dbReference type="HAMAP-Rule" id="MF_01543"/>
    </source>
</evidence>
<organism evidence="9 10">
    <name type="scientific">Carnobacterium divergens</name>
    <name type="common">Lactobacillus divergens</name>
    <dbReference type="NCBI Taxonomy" id="2748"/>
    <lineage>
        <taxon>Bacteria</taxon>
        <taxon>Bacillati</taxon>
        <taxon>Bacillota</taxon>
        <taxon>Bacilli</taxon>
        <taxon>Lactobacillales</taxon>
        <taxon>Carnobacteriaceae</taxon>
        <taxon>Carnobacterium</taxon>
    </lineage>
</organism>
<dbReference type="UniPathway" id="UPA00193"/>
<evidence type="ECO:0000256" key="3">
    <source>
        <dbReference type="ARBA" id="ARBA00022598"/>
    </source>
</evidence>